<dbReference type="Gene3D" id="1.20.5.110">
    <property type="match status" value="1"/>
</dbReference>
<feature type="region of interest" description="Disordered" evidence="2">
    <location>
        <begin position="1"/>
        <end position="22"/>
    </location>
</feature>
<dbReference type="EMBL" id="JAINDJ010000005">
    <property type="protein sequence ID" value="KAG9447897.1"/>
    <property type="molecule type" value="Genomic_DNA"/>
</dbReference>
<name>A0AAV7EK04_ARIFI</name>
<evidence type="ECO:0000313" key="4">
    <source>
        <dbReference type="Proteomes" id="UP000825729"/>
    </source>
</evidence>
<dbReference type="AlphaFoldDB" id="A0AAV7EK04"/>
<proteinExistence type="predicted"/>
<feature type="compositionally biased region" description="Basic and acidic residues" evidence="2">
    <location>
        <begin position="1"/>
        <end position="10"/>
    </location>
</feature>
<protein>
    <submittedName>
        <fullName evidence="3">Uncharacterized protein</fullName>
    </submittedName>
</protein>
<keyword evidence="1" id="KW-0175">Coiled coil</keyword>
<feature type="coiled-coil region" evidence="1">
    <location>
        <begin position="36"/>
        <end position="70"/>
    </location>
</feature>
<evidence type="ECO:0000313" key="3">
    <source>
        <dbReference type="EMBL" id="KAG9447897.1"/>
    </source>
</evidence>
<dbReference type="Proteomes" id="UP000825729">
    <property type="component" value="Unassembled WGS sequence"/>
</dbReference>
<accession>A0AAV7EK04</accession>
<evidence type="ECO:0000256" key="2">
    <source>
        <dbReference type="SAM" id="MobiDB-lite"/>
    </source>
</evidence>
<evidence type="ECO:0000256" key="1">
    <source>
        <dbReference type="SAM" id="Coils"/>
    </source>
</evidence>
<reference evidence="3 4" key="1">
    <citation type="submission" date="2021-07" db="EMBL/GenBank/DDBJ databases">
        <title>The Aristolochia fimbriata genome: insights into angiosperm evolution, floral development and chemical biosynthesis.</title>
        <authorList>
            <person name="Jiao Y."/>
        </authorList>
    </citation>
    <scope>NUCLEOTIDE SEQUENCE [LARGE SCALE GENOMIC DNA]</scope>
    <source>
        <strain evidence="3">IBCAS-2021</strain>
        <tissue evidence="3">Leaf</tissue>
    </source>
</reference>
<organism evidence="3 4">
    <name type="scientific">Aristolochia fimbriata</name>
    <name type="common">White veined hardy Dutchman's pipe vine</name>
    <dbReference type="NCBI Taxonomy" id="158543"/>
    <lineage>
        <taxon>Eukaryota</taxon>
        <taxon>Viridiplantae</taxon>
        <taxon>Streptophyta</taxon>
        <taxon>Embryophyta</taxon>
        <taxon>Tracheophyta</taxon>
        <taxon>Spermatophyta</taxon>
        <taxon>Magnoliopsida</taxon>
        <taxon>Magnoliidae</taxon>
        <taxon>Piperales</taxon>
        <taxon>Aristolochiaceae</taxon>
        <taxon>Aristolochia</taxon>
    </lineage>
</organism>
<comment type="caution">
    <text evidence="3">The sequence shown here is derived from an EMBL/GenBank/DDBJ whole genome shotgun (WGS) entry which is preliminary data.</text>
</comment>
<gene>
    <name evidence="3" type="ORF">H6P81_014025</name>
</gene>
<keyword evidence="4" id="KW-1185">Reference proteome</keyword>
<sequence length="95" mass="10942">MSRNKVDTRKKSPLGDVPNSIPIDTQAVTDFVTRYDEAAKRRLDNMNQKLMDLERQMESLETEMKKARDSTFVDNFDDYFSADPETFQFPAASPS</sequence>